<protein>
    <submittedName>
        <fullName evidence="3">AcrB/AcrD/AcrF family protein</fullName>
    </submittedName>
</protein>
<name>A0A368U2H8_9GAMM</name>
<dbReference type="Gene3D" id="3.30.70.1430">
    <property type="entry name" value="Multidrug efflux transporter AcrB pore domain"/>
    <property type="match status" value="2"/>
</dbReference>
<feature type="transmembrane region" description="Helical" evidence="2">
    <location>
        <begin position="919"/>
        <end position="938"/>
    </location>
</feature>
<dbReference type="AlphaFoldDB" id="A0A368U2H8"/>
<sequence>MKASGRNDLRLGLAGHIANRLLDSPLVPLFVVACFLLGGYALLVTPREDRPDIDVPTAVVLLPWPGAGIERVDDQLARRTAGWVREIASVEEVRSSSSNHAALLSVEFVAGTPKASAFSELNEIFQARASQLPETAEPPSIQVFGESRLVVFLATLSSKTLSLAGLEDIATELAANIQTIPGVRGVEHFGGDPTAIEVLPKPTALAARNISLNRLAEAIAGANQQLPAGRLESAPVTDLEVGMTITSPEQLGRLPVGEDGGGPVYLEEVADIKIGRVEQYQGVLHWQRDQSVPFPAVTLAVTTLEGMNVSDVTRQVQARLTEFASHSLPAEAQLTVSHDAGIDATERVYNVLVQLLTGTLVVVGIIWLGLGWRAALIIAIMMPASLSIVPYLYNRFDFTLNPVSIAAMILAIGILSDDAVVMLENVARHFRSAREKSRELTVKAVNEVGNPTILADLLVVATLLPTAYITGEMGQYVRALPIGASAAVLFSLLVALTITPYFGFRLLKVEGNKSGKDRKPDDRDKNRDEDRDKKEQEEQNEAPLVRHYRRLLSPFFAHASLRWLFYLVLVVLLLASFSLVGLRIVQIGLTPLLDRNVFAVDIELPPASTLTESLSAASALNRQLREIPEVEAVTIYSGLSTPLIYPPEALYSPEAKAPRDLTLHIELVQEDQRDRQSYQISREIARNLSIWLAPYGGKGHIVRIPSGPSSDRAITAEIYGPDPAIRQATADRIEQWLSEQEGVISTQQQPSLALPSLNLEVDPERAATFGVIPAAVTRTLYLAIQGETLANWSGMPHSRDPVPVILRLARADRESEQALRSLYVISENDRAVPLESIVDFNHSEGDQARFRRGLMPVTTVFADLDRSVAQPLTVQLESLRGLGEPDIDIRWLAPPDQATEPVLYWSGEWEMTRDVYRDLGVAGLVVMILIYVLLAGWFRSYRLPVLIMLPIPLVFIGVIPAHWAWGINIAGTGILGVIALGGIVTRNAILLVDFIEKRLDEGMALKEAVIQAGAQRTRPIILTAATVMFGSGVLIFEPSLEPLGLTLASGVLISTVLTLVLIPLLYFHAFSNESEKTTQA</sequence>
<reference evidence="3 4" key="1">
    <citation type="submission" date="2018-07" db="EMBL/GenBank/DDBJ databases">
        <title>Halomonas rutogse sp. nov., isolated from Lake TangqianCo on Tibetan Plateau.</title>
        <authorList>
            <person name="Lu H."/>
            <person name="Xing P."/>
            <person name="Wu Q."/>
        </authorList>
    </citation>
    <scope>NUCLEOTIDE SEQUENCE [LARGE SCALE GENOMIC DNA]</scope>
    <source>
        <strain evidence="3 4">TQ8S</strain>
    </source>
</reference>
<dbReference type="InterPro" id="IPR027463">
    <property type="entry name" value="AcrB_DN_DC_subdom"/>
</dbReference>
<dbReference type="PRINTS" id="PR00702">
    <property type="entry name" value="ACRIFLAVINRP"/>
</dbReference>
<feature type="transmembrane region" description="Helical" evidence="2">
    <location>
        <begin position="348"/>
        <end position="368"/>
    </location>
</feature>
<dbReference type="Gene3D" id="3.30.2090.10">
    <property type="entry name" value="Multidrug efflux transporter AcrB TolC docking domain, DN and DC subdomains"/>
    <property type="match status" value="2"/>
</dbReference>
<dbReference type="Proteomes" id="UP000253204">
    <property type="component" value="Unassembled WGS sequence"/>
</dbReference>
<evidence type="ECO:0000256" key="1">
    <source>
        <dbReference type="SAM" id="MobiDB-lite"/>
    </source>
</evidence>
<evidence type="ECO:0000256" key="2">
    <source>
        <dbReference type="SAM" id="Phobius"/>
    </source>
</evidence>
<feature type="transmembrane region" description="Helical" evidence="2">
    <location>
        <begin position="1016"/>
        <end position="1036"/>
    </location>
</feature>
<organism evidence="3 4">
    <name type="scientific">Vreelandella rituensis</name>
    <dbReference type="NCBI Taxonomy" id="2282306"/>
    <lineage>
        <taxon>Bacteria</taxon>
        <taxon>Pseudomonadati</taxon>
        <taxon>Pseudomonadota</taxon>
        <taxon>Gammaproteobacteria</taxon>
        <taxon>Oceanospirillales</taxon>
        <taxon>Halomonadaceae</taxon>
        <taxon>Vreelandella</taxon>
    </lineage>
</organism>
<feature type="transmembrane region" description="Helical" evidence="2">
    <location>
        <begin position="563"/>
        <end position="585"/>
    </location>
</feature>
<dbReference type="Pfam" id="PF00873">
    <property type="entry name" value="ACR_tran"/>
    <property type="match status" value="1"/>
</dbReference>
<dbReference type="PANTHER" id="PTHR32063:SF16">
    <property type="entry name" value="CATION EFFLUX SYSTEM (ACRB_ACRD_ACRF FAMILY)"/>
    <property type="match status" value="1"/>
</dbReference>
<evidence type="ECO:0000313" key="3">
    <source>
        <dbReference type="EMBL" id="RCV90756.1"/>
    </source>
</evidence>
<keyword evidence="4" id="KW-1185">Reference proteome</keyword>
<comment type="caution">
    <text evidence="3">The sequence shown here is derived from an EMBL/GenBank/DDBJ whole genome shotgun (WGS) entry which is preliminary data.</text>
</comment>
<dbReference type="Gene3D" id="3.30.70.1440">
    <property type="entry name" value="Multidrug efflux transporter AcrB pore domain"/>
    <property type="match status" value="1"/>
</dbReference>
<evidence type="ECO:0000313" key="4">
    <source>
        <dbReference type="Proteomes" id="UP000253204"/>
    </source>
</evidence>
<proteinExistence type="predicted"/>
<dbReference type="Gene3D" id="3.30.70.1320">
    <property type="entry name" value="Multidrug efflux transporter AcrB pore domain like"/>
    <property type="match status" value="1"/>
</dbReference>
<accession>A0A368U2H8</accession>
<dbReference type="PROSITE" id="PS51257">
    <property type="entry name" value="PROKAR_LIPOPROTEIN"/>
    <property type="match status" value="1"/>
</dbReference>
<feature type="region of interest" description="Disordered" evidence="1">
    <location>
        <begin position="513"/>
        <end position="540"/>
    </location>
</feature>
<feature type="transmembrane region" description="Helical" evidence="2">
    <location>
        <begin position="969"/>
        <end position="995"/>
    </location>
</feature>
<keyword evidence="2" id="KW-0472">Membrane</keyword>
<keyword evidence="2" id="KW-0812">Transmembrane</keyword>
<gene>
    <name evidence="3" type="ORF">DU506_11080</name>
</gene>
<dbReference type="GO" id="GO:0005886">
    <property type="term" value="C:plasma membrane"/>
    <property type="evidence" value="ECO:0007669"/>
    <property type="project" value="TreeGrafter"/>
</dbReference>
<dbReference type="GO" id="GO:0042910">
    <property type="term" value="F:xenobiotic transmembrane transporter activity"/>
    <property type="evidence" value="ECO:0007669"/>
    <property type="project" value="TreeGrafter"/>
</dbReference>
<feature type="transmembrane region" description="Helical" evidence="2">
    <location>
        <begin position="1042"/>
        <end position="1067"/>
    </location>
</feature>
<dbReference type="PANTHER" id="PTHR32063">
    <property type="match status" value="1"/>
</dbReference>
<dbReference type="OrthoDB" id="9757904at2"/>
<dbReference type="SUPFAM" id="SSF82866">
    <property type="entry name" value="Multidrug efflux transporter AcrB transmembrane domain"/>
    <property type="match status" value="2"/>
</dbReference>
<dbReference type="SUPFAM" id="SSF82714">
    <property type="entry name" value="Multidrug efflux transporter AcrB TolC docking domain, DN and DC subdomains"/>
    <property type="match status" value="2"/>
</dbReference>
<feature type="transmembrane region" description="Helical" evidence="2">
    <location>
        <begin position="21"/>
        <end position="43"/>
    </location>
</feature>
<dbReference type="Gene3D" id="1.20.1640.10">
    <property type="entry name" value="Multidrug efflux transporter AcrB transmembrane domain"/>
    <property type="match status" value="2"/>
</dbReference>
<dbReference type="EMBL" id="QPIJ01000024">
    <property type="protein sequence ID" value="RCV90756.1"/>
    <property type="molecule type" value="Genomic_DNA"/>
</dbReference>
<feature type="transmembrane region" description="Helical" evidence="2">
    <location>
        <begin position="375"/>
        <end position="393"/>
    </location>
</feature>
<dbReference type="SUPFAM" id="SSF82693">
    <property type="entry name" value="Multidrug efflux transporter AcrB pore domain, PN1, PN2, PC1 and PC2 subdomains"/>
    <property type="match status" value="3"/>
</dbReference>
<keyword evidence="2" id="KW-1133">Transmembrane helix</keyword>
<dbReference type="InterPro" id="IPR001036">
    <property type="entry name" value="Acrflvin-R"/>
</dbReference>
<feature type="transmembrane region" description="Helical" evidence="2">
    <location>
        <begin position="482"/>
        <end position="504"/>
    </location>
</feature>
<feature type="transmembrane region" description="Helical" evidence="2">
    <location>
        <begin position="405"/>
        <end position="427"/>
    </location>
</feature>
<feature type="compositionally biased region" description="Basic and acidic residues" evidence="1">
    <location>
        <begin position="513"/>
        <end position="537"/>
    </location>
</feature>
<feature type="transmembrane region" description="Helical" evidence="2">
    <location>
        <begin position="945"/>
        <end position="963"/>
    </location>
</feature>